<dbReference type="GO" id="GO:0004519">
    <property type="term" value="F:endonuclease activity"/>
    <property type="evidence" value="ECO:0007669"/>
    <property type="project" value="InterPro"/>
</dbReference>
<reference evidence="3 4" key="1">
    <citation type="journal article" date="2019" name="Nat. Med.">
        <title>A library of human gut bacterial isolates paired with longitudinal multiomics data enables mechanistic microbiome research.</title>
        <authorList>
            <person name="Poyet M."/>
            <person name="Groussin M."/>
            <person name="Gibbons S.M."/>
            <person name="Avila-Pacheco J."/>
            <person name="Jiang X."/>
            <person name="Kearney S.M."/>
            <person name="Perrotta A.R."/>
            <person name="Berdy B."/>
            <person name="Zhao S."/>
            <person name="Lieberman T.D."/>
            <person name="Swanson P.K."/>
            <person name="Smith M."/>
            <person name="Roesemann S."/>
            <person name="Alexander J.E."/>
            <person name="Rich S.A."/>
            <person name="Livny J."/>
            <person name="Vlamakis H."/>
            <person name="Clish C."/>
            <person name="Bullock K."/>
            <person name="Deik A."/>
            <person name="Scott J."/>
            <person name="Pierce K.A."/>
            <person name="Xavier R.J."/>
            <person name="Alm E.J."/>
        </authorList>
    </citation>
    <scope>NUCLEOTIDE SEQUENCE [LARGE SCALE GENOMIC DNA]</scope>
    <source>
        <strain evidence="2 4">BIOML-A19</strain>
        <strain evidence="1 3">BIOML-A27</strain>
    </source>
</reference>
<dbReference type="Proteomes" id="UP000487221">
    <property type="component" value="Unassembled WGS sequence"/>
</dbReference>
<evidence type="ECO:0000313" key="4">
    <source>
        <dbReference type="Proteomes" id="UP000487221"/>
    </source>
</evidence>
<dbReference type="AlphaFoldDB" id="A0A6A2GB14"/>
<proteinExistence type="predicted"/>
<dbReference type="EMBL" id="WCUG01000004">
    <property type="protein sequence ID" value="KAB4171617.1"/>
    <property type="molecule type" value="Genomic_DNA"/>
</dbReference>
<organism evidence="1 3">
    <name type="scientific">Bacteroides uniformis</name>
    <dbReference type="NCBI Taxonomy" id="820"/>
    <lineage>
        <taxon>Bacteria</taxon>
        <taxon>Pseudomonadati</taxon>
        <taxon>Bacteroidota</taxon>
        <taxon>Bacteroidia</taxon>
        <taxon>Bacteroidales</taxon>
        <taxon>Bacteroidaceae</taxon>
        <taxon>Bacteroides</taxon>
    </lineage>
</organism>
<dbReference type="RefSeq" id="WP_117652829.1">
    <property type="nucleotide sequence ID" value="NZ_QRMO01000017.1"/>
</dbReference>
<accession>A0A6A2GB14</accession>
<dbReference type="Pfam" id="PF09907">
    <property type="entry name" value="HigB_toxin"/>
    <property type="match status" value="1"/>
</dbReference>
<dbReference type="GO" id="GO:0003723">
    <property type="term" value="F:RNA binding"/>
    <property type="evidence" value="ECO:0007669"/>
    <property type="project" value="InterPro"/>
</dbReference>
<comment type="caution">
    <text evidence="1">The sequence shown here is derived from an EMBL/GenBank/DDBJ whole genome shotgun (WGS) entry which is preliminary data.</text>
</comment>
<dbReference type="Proteomes" id="UP000433928">
    <property type="component" value="Unassembled WGS sequence"/>
</dbReference>
<dbReference type="InterPro" id="IPR018669">
    <property type="entry name" value="Toxin_HigB"/>
</dbReference>
<evidence type="ECO:0000313" key="2">
    <source>
        <dbReference type="EMBL" id="KAB4187004.1"/>
    </source>
</evidence>
<protein>
    <submittedName>
        <fullName evidence="1">Type II toxin-antitoxin system HigB family toxin</fullName>
    </submittedName>
</protein>
<gene>
    <name evidence="2" type="ORF">GAQ44_02875</name>
    <name evidence="1" type="ORF">GAQ59_04585</name>
</gene>
<dbReference type="GO" id="GO:0110001">
    <property type="term" value="C:toxin-antitoxin complex"/>
    <property type="evidence" value="ECO:0007669"/>
    <property type="project" value="InterPro"/>
</dbReference>
<evidence type="ECO:0000313" key="3">
    <source>
        <dbReference type="Proteomes" id="UP000433928"/>
    </source>
</evidence>
<dbReference type="EMBL" id="WCTY01000004">
    <property type="protein sequence ID" value="KAB4187004.1"/>
    <property type="molecule type" value="Genomic_DNA"/>
</dbReference>
<name>A0A6A2GB14_BACUN</name>
<evidence type="ECO:0000313" key="1">
    <source>
        <dbReference type="EMBL" id="KAB4171617.1"/>
    </source>
</evidence>
<sequence length="100" mass="11644">MNITGSEKLEKFCRKHNDAQSALEKWVDEVTKASWKNHNDLKNDYLSADYVGNNRYVFNIRGNKYRLIVLVVFFAGNVDIRFVGTHADYDSIDEKKIKTI</sequence>